<dbReference type="InterPro" id="IPR012337">
    <property type="entry name" value="RNaseH-like_sf"/>
</dbReference>
<dbReference type="Proteomes" id="UP000225706">
    <property type="component" value="Unassembled WGS sequence"/>
</dbReference>
<dbReference type="Pfam" id="PF05380">
    <property type="entry name" value="Peptidase_A17"/>
    <property type="match status" value="1"/>
</dbReference>
<dbReference type="STRING" id="50429.A0A2B4S5D1"/>
<protein>
    <recommendedName>
        <fullName evidence="3">Integrase catalytic domain-containing protein</fullName>
    </recommendedName>
</protein>
<dbReference type="SUPFAM" id="SSF53098">
    <property type="entry name" value="Ribonuclease H-like"/>
    <property type="match status" value="1"/>
</dbReference>
<dbReference type="InterPro" id="IPR008042">
    <property type="entry name" value="Retrotrans_Pao"/>
</dbReference>
<accession>A0A2B4S5D1</accession>
<dbReference type="InterPro" id="IPR043128">
    <property type="entry name" value="Rev_trsase/Diguanyl_cyclase"/>
</dbReference>
<evidence type="ECO:0000313" key="1">
    <source>
        <dbReference type="EMBL" id="PFX23768.1"/>
    </source>
</evidence>
<sequence length="693" mass="79649">MSVDGKVSEELLNVRTVEQIPVAVSCIPRKEDISNWFHLRDIDLQQLSQSDVGLIIGLKEKPTLLIPLECRSGKSGEPEAVQYSLGWTVMGPLSDVGDSNHCSVNFVYLGKREFYIDEPVEEFEVHRLDGREGVLSRFRQETVGLTANIQSMFHQVRVEPKDCDALRFLWLPGGDLSAELVEYRMVKHIFGVTSSPSVVNLCLKKTAMMVEQQDSGIANVIDRNMYIDDLMKSTETAEDAILLASEISKQLNKGGFHITKWCSNDRRVIAAIPESERAKTVVNLELEQLLMQSALGMRWNIEEDKFVWEVSDKLMSAMSKKPVTRRNIVSVVYSLFDPLGFIAPYIMKAKLILQMLSRKKIGWDEPLEENENEQWTSHVIRDELDLTVNKVIYWTDSTSVLKCINKVTKRFHTFESNHLTIIHDGSTPQQWRYVNREDNPADDGSKGLKLDVLIKNDHWLTGPKFLWEEEECWPAMVEIPVLKDEDPEVRKENQIYVGSACCNVMEELMMYYSSWWKLKVAVSWLLRYKQYLKNKMLQCRKGSLTKQEFEGKGSHLTLEELHETEYEILCCVEMRNFPERKAKPAEQFMAELPKDRVTPSEPPFTYVGIDCFGPMEVKQGWSHAKRYGCLFTCWVVCAVHIEILHSASADSMINAIRRFISMRGCPKEIRSNNGTNFTGADKELRDAVHQWNH</sequence>
<organism evidence="1 2">
    <name type="scientific">Stylophora pistillata</name>
    <name type="common">Smooth cauliflower coral</name>
    <dbReference type="NCBI Taxonomy" id="50429"/>
    <lineage>
        <taxon>Eukaryota</taxon>
        <taxon>Metazoa</taxon>
        <taxon>Cnidaria</taxon>
        <taxon>Anthozoa</taxon>
        <taxon>Hexacorallia</taxon>
        <taxon>Scleractinia</taxon>
        <taxon>Astrocoeniina</taxon>
        <taxon>Pocilloporidae</taxon>
        <taxon>Stylophora</taxon>
    </lineage>
</organism>
<dbReference type="InterPro" id="IPR043502">
    <property type="entry name" value="DNA/RNA_pol_sf"/>
</dbReference>
<comment type="caution">
    <text evidence="1">The sequence shown here is derived from an EMBL/GenBank/DDBJ whole genome shotgun (WGS) entry which is preliminary data.</text>
</comment>
<gene>
    <name evidence="1" type="ORF">AWC38_SpisGene11681</name>
</gene>
<dbReference type="PANTHER" id="PTHR47331">
    <property type="entry name" value="PHD-TYPE DOMAIN-CONTAINING PROTEIN"/>
    <property type="match status" value="1"/>
</dbReference>
<dbReference type="GO" id="GO:0003676">
    <property type="term" value="F:nucleic acid binding"/>
    <property type="evidence" value="ECO:0007669"/>
    <property type="project" value="InterPro"/>
</dbReference>
<dbReference type="Gene3D" id="3.30.420.10">
    <property type="entry name" value="Ribonuclease H-like superfamily/Ribonuclease H"/>
    <property type="match status" value="1"/>
</dbReference>
<dbReference type="Gene3D" id="3.10.10.10">
    <property type="entry name" value="HIV Type 1 Reverse Transcriptase, subunit A, domain 1"/>
    <property type="match status" value="1"/>
</dbReference>
<evidence type="ECO:0000313" key="2">
    <source>
        <dbReference type="Proteomes" id="UP000225706"/>
    </source>
</evidence>
<reference evidence="2" key="1">
    <citation type="journal article" date="2017" name="bioRxiv">
        <title>Comparative analysis of the genomes of Stylophora pistillata and Acropora digitifera provides evidence for extensive differences between species of corals.</title>
        <authorList>
            <person name="Voolstra C.R."/>
            <person name="Li Y."/>
            <person name="Liew Y.J."/>
            <person name="Baumgarten S."/>
            <person name="Zoccola D."/>
            <person name="Flot J.-F."/>
            <person name="Tambutte S."/>
            <person name="Allemand D."/>
            <person name="Aranda M."/>
        </authorList>
    </citation>
    <scope>NUCLEOTIDE SEQUENCE [LARGE SCALE GENOMIC DNA]</scope>
</reference>
<keyword evidence="2" id="KW-1185">Reference proteome</keyword>
<dbReference type="SUPFAM" id="SSF56672">
    <property type="entry name" value="DNA/RNA polymerases"/>
    <property type="match status" value="1"/>
</dbReference>
<dbReference type="GO" id="GO:0006259">
    <property type="term" value="P:DNA metabolic process"/>
    <property type="evidence" value="ECO:0007669"/>
    <property type="project" value="UniProtKB-ARBA"/>
</dbReference>
<proteinExistence type="predicted"/>
<dbReference type="InterPro" id="IPR036397">
    <property type="entry name" value="RNaseH_sf"/>
</dbReference>
<evidence type="ECO:0008006" key="3">
    <source>
        <dbReference type="Google" id="ProtNLM"/>
    </source>
</evidence>
<dbReference type="OrthoDB" id="5985749at2759"/>
<dbReference type="AlphaFoldDB" id="A0A2B4S5D1"/>
<dbReference type="Gene3D" id="3.30.70.270">
    <property type="match status" value="1"/>
</dbReference>
<dbReference type="EMBL" id="LSMT01000197">
    <property type="protein sequence ID" value="PFX23768.1"/>
    <property type="molecule type" value="Genomic_DNA"/>
</dbReference>
<name>A0A2B4S5D1_STYPI</name>